<name>A0A9X4QP34_9BACL</name>
<protein>
    <submittedName>
        <fullName evidence="1">Uncharacterized protein</fullName>
    </submittedName>
</protein>
<dbReference type="Gene3D" id="3.60.60.10">
    <property type="entry name" value="Penicillin V Acylase, Chain A"/>
    <property type="match status" value="1"/>
</dbReference>
<evidence type="ECO:0000313" key="2">
    <source>
        <dbReference type="Proteomes" id="UP001153387"/>
    </source>
</evidence>
<organism evidence="1 2">
    <name type="scientific">Cohnella ginsengisoli</name>
    <dbReference type="NCBI Taxonomy" id="425004"/>
    <lineage>
        <taxon>Bacteria</taxon>
        <taxon>Bacillati</taxon>
        <taxon>Bacillota</taxon>
        <taxon>Bacilli</taxon>
        <taxon>Bacillales</taxon>
        <taxon>Paenibacillaceae</taxon>
        <taxon>Cohnella</taxon>
    </lineage>
</organism>
<reference evidence="1 2" key="1">
    <citation type="submission" date="2022-10" db="EMBL/GenBank/DDBJ databases">
        <title>Comparative genomic analysis of Cohnella hashimotonis sp. nov., isolated from the International Space Station.</title>
        <authorList>
            <person name="Simpson A."/>
            <person name="Venkateswaran K."/>
        </authorList>
    </citation>
    <scope>NUCLEOTIDE SEQUENCE [LARGE SCALE GENOMIC DNA]</scope>
    <source>
        <strain evidence="1 2">DSM 18997</strain>
    </source>
</reference>
<accession>A0A9X4QP34</accession>
<dbReference type="Proteomes" id="UP001153387">
    <property type="component" value="Unassembled WGS sequence"/>
</dbReference>
<comment type="caution">
    <text evidence="1">The sequence shown here is derived from an EMBL/GenBank/DDBJ whole genome shotgun (WGS) entry which is preliminary data.</text>
</comment>
<sequence>MCTIGAIVCRGANGEAKVLGFKNSDSPPVGYWHGIARAEGGYASLAYGIQPQKGVNAGMNERGVMLISSYFGCEIPEPDGRPAESFWLNDLRGSAQAEALARSRTAEEALALMLERYRETAEPTVGGSHVIADRDGKLLVFEHEGAETAWHDDSAQRWTARSNQALGLKLAEQASLPEAIRSDRELRLAKTQKTLASLVRSGCEREEAWEALASLLASKHESEGGTGGATPGDICADGIIHGRSNAALPHVTLSGLIWDASARVMHYTAGRPGEAPWRKMNLGTRGTGP</sequence>
<gene>
    <name evidence="1" type="ORF">OMP38_23620</name>
</gene>
<proteinExistence type="predicted"/>
<keyword evidence="2" id="KW-1185">Reference proteome</keyword>
<dbReference type="EMBL" id="JAPDHZ010000004">
    <property type="protein sequence ID" value="MDG0793488.1"/>
    <property type="molecule type" value="Genomic_DNA"/>
</dbReference>
<evidence type="ECO:0000313" key="1">
    <source>
        <dbReference type="EMBL" id="MDG0793488.1"/>
    </source>
</evidence>
<dbReference type="AlphaFoldDB" id="A0A9X4QP34"/>
<dbReference type="RefSeq" id="WP_277567261.1">
    <property type="nucleotide sequence ID" value="NZ_JAPDHZ010000004.1"/>
</dbReference>